<dbReference type="CDD" id="cd24035">
    <property type="entry name" value="ASKHA_NBD_O66634-like_rpt2"/>
    <property type="match status" value="1"/>
</dbReference>
<protein>
    <submittedName>
        <fullName evidence="3">2-hydroxyacyl-CoA dehydratase</fullName>
    </submittedName>
</protein>
<dbReference type="PANTHER" id="PTHR32329">
    <property type="entry name" value="BIFUNCTIONAL PROTEIN [INCLUDES 2-HYDROXYACYL-COA DEHYDRATASE (N-TER) AND ITS ACTIVATOR DOMAIN (C_TERM)-RELATED"/>
    <property type="match status" value="1"/>
</dbReference>
<proteinExistence type="predicted"/>
<sequence length="1436" mass="154688">MDAEVFLGLDVGSTTAKLALVAADGELLEAHYVRHGAAARRTLSAMLDRLAAHYPGLSVRGAITGSASLGLSEILGLPFVQEVVAASRALAALAPQTDVAVELGGEDAKILYLSQGMDLRMNEACAGGTGAFIDQMAALLHTDAAGLNELAARATTIYPIASRCGVFAKTDVVPLLNEGAAREDLAASIIQAVVDQTIGGLACGRPIRGKVAFLGGPLHFLPELRKRFILTLGLAPEDVIDFPNAQYVVALGTALSLAETSGGPRSAAPLPLAEVAARLHSEARTEERGPSLPPLFESEADYADFRRRHSQDAAPRKPLEAAQGPLFLGVDLGSTTVKAVLTDADDAVLASWYERNQGDPLSRLLPFLVDLIDRLPAGAWIQASAATGYGAQLAQAALGSLSADVETVAHVKAACRLVPEATYVIDIGGQDMKCLKARQGLIAGVTLNEACSAGCGAFLETFAAGLGLSMDDFVHAALFASHPVDLGSRCTVFMNSKVKQAQKEGAAIGDIAAGLCYAVARNALYKVLRLRTPAELGEHVIVQGGSFLNDALLRVMENLLGRRVYRPDIAGLMGAYGAALIARSRTPADAAPAPLSSEALRSLRITAKTTRCQGCGNHCLLTVNRFSNGRRLVSGNRCERGAGNGEAPAKAPNLYQWKERRLFGYVPLPHDQAPRGSIGIPRVLNMYEHYPFWFTLLTELGYRVELSPPSGKELFDLGLSSMPSQTVCYPAKLAHGHVAALLRRGVKRIFFPCLPRERKESPTANDCYNCPVVTGYPEVVRLNTEELREQGCELLTPFLTLHHPESLVDALHQLFGVAKDELRPAVCRAAREQEAYRAELRAEGERALAEAERTGRLAVVLSGRPYHADPAVHHGLPDLIASLGAAVLSEDSVAHLAEVRGPLRVVDQWTYHSRLYRAAALVCARPDLELVQLTSFGCGLDAVTADQVAEMLAGAGKLHTLIKIDEGASLGAARIRIRSLLAAVEERRDRRAVQTPAPSAPRPVFTRAMRRTHTILAPQMSPLHFDILGKAVSHAGYRLEVLPEVSRKAIEIGLNYVHNDACYPAIVVIGQLIEALQSGRCDPGQTALLLAQTCGPCRATNYPALLRKALCEAGFPNVPILSISGGSLNEQPGFSVSAPLLHRMILSCLYGDMLQRVSLTCRAREHNAGDTDDLLAYWTNRVRFNAARGDTAVFKSHMQGIVRDFSAIRQNRDPRPRVGIVGEILLKYHPDANNHVVRRIMEEGGEPVLTDLTDFFLYCLLDPVYEWRHMGGRALPAFGNWMLVKRIESLRNAMRRALQGSRFLPVSRIDDLARSVGGIVSAGHQAGEGWLLTAEMLELIDHGVGNVLCLQPFGCLPNHITGKGVMKELKRLRPHANLMAVDYDPGSSEANQLNRIKLFMTVAHERLPQQAPGALAPACPGDPVSQLAGRLRDNLK</sequence>
<gene>
    <name evidence="3" type="ORF">H9874_11380</name>
</gene>
<name>A0A9D1UAX8_9BACT</name>
<organism evidence="3 4">
    <name type="scientific">Candidatus Bilophila faecipullorum</name>
    <dbReference type="NCBI Taxonomy" id="2838482"/>
    <lineage>
        <taxon>Bacteria</taxon>
        <taxon>Pseudomonadati</taxon>
        <taxon>Thermodesulfobacteriota</taxon>
        <taxon>Desulfovibrionia</taxon>
        <taxon>Desulfovibrionales</taxon>
        <taxon>Desulfovibrionaceae</taxon>
        <taxon>Bilophila</taxon>
    </lineage>
</organism>
<dbReference type="SUPFAM" id="SSF53067">
    <property type="entry name" value="Actin-like ATPase domain"/>
    <property type="match status" value="2"/>
</dbReference>
<dbReference type="InterPro" id="IPR051805">
    <property type="entry name" value="Dehydratase_Activator_Redct"/>
</dbReference>
<dbReference type="InterPro" id="IPR002731">
    <property type="entry name" value="ATPase_BadF"/>
</dbReference>
<reference evidence="3" key="2">
    <citation type="submission" date="2021-04" db="EMBL/GenBank/DDBJ databases">
        <authorList>
            <person name="Gilroy R."/>
        </authorList>
    </citation>
    <scope>NUCLEOTIDE SEQUENCE</scope>
    <source>
        <strain evidence="3">ChiSxjej5B17-1746</strain>
    </source>
</reference>
<evidence type="ECO:0000313" key="3">
    <source>
        <dbReference type="EMBL" id="HIW79725.1"/>
    </source>
</evidence>
<dbReference type="InterPro" id="IPR043129">
    <property type="entry name" value="ATPase_NBD"/>
</dbReference>
<feature type="non-terminal residue" evidence="3">
    <location>
        <position position="1436"/>
    </location>
</feature>
<dbReference type="EMBL" id="DXGI01000424">
    <property type="protein sequence ID" value="HIW79725.1"/>
    <property type="molecule type" value="Genomic_DNA"/>
</dbReference>
<feature type="domain" description="ATPase BadF/BadG/BcrA/BcrD type" evidence="1">
    <location>
        <begin position="328"/>
        <end position="582"/>
    </location>
</feature>
<dbReference type="PANTHER" id="PTHR32329:SF4">
    <property type="entry name" value="ACTIVATOR OF 2-HYDROXYACYL-COA DEHYDRATASE"/>
    <property type="match status" value="1"/>
</dbReference>
<evidence type="ECO:0000313" key="4">
    <source>
        <dbReference type="Proteomes" id="UP000824264"/>
    </source>
</evidence>
<accession>A0A9D1UAX8</accession>
<evidence type="ECO:0000259" key="2">
    <source>
        <dbReference type="Pfam" id="PF09989"/>
    </source>
</evidence>
<evidence type="ECO:0000259" key="1">
    <source>
        <dbReference type="Pfam" id="PF01869"/>
    </source>
</evidence>
<dbReference type="Pfam" id="PF09989">
    <property type="entry name" value="DUF2229"/>
    <property type="match status" value="1"/>
</dbReference>
<feature type="domain" description="ATPase BadF/BadG/BcrA/BcrD type" evidence="1">
    <location>
        <begin position="7"/>
        <end position="255"/>
    </location>
</feature>
<dbReference type="CDD" id="cd24034">
    <property type="entry name" value="ASKHA_NBD_O66634-like_rpt1"/>
    <property type="match status" value="1"/>
</dbReference>
<dbReference type="Proteomes" id="UP000824264">
    <property type="component" value="Unassembled WGS sequence"/>
</dbReference>
<comment type="caution">
    <text evidence="3">The sequence shown here is derived from an EMBL/GenBank/DDBJ whole genome shotgun (WGS) entry which is preliminary data.</text>
</comment>
<dbReference type="InterPro" id="IPR018709">
    <property type="entry name" value="CoA_activase_DUF2229"/>
</dbReference>
<dbReference type="Gene3D" id="3.30.420.40">
    <property type="match status" value="4"/>
</dbReference>
<feature type="domain" description="DUF2229" evidence="2">
    <location>
        <begin position="678"/>
        <end position="893"/>
    </location>
</feature>
<reference evidence="3" key="1">
    <citation type="journal article" date="2021" name="PeerJ">
        <title>Extensive microbial diversity within the chicken gut microbiome revealed by metagenomics and culture.</title>
        <authorList>
            <person name="Gilroy R."/>
            <person name="Ravi A."/>
            <person name="Getino M."/>
            <person name="Pursley I."/>
            <person name="Horton D.L."/>
            <person name="Alikhan N.F."/>
            <person name="Baker D."/>
            <person name="Gharbi K."/>
            <person name="Hall N."/>
            <person name="Watson M."/>
            <person name="Adriaenssens E.M."/>
            <person name="Foster-Nyarko E."/>
            <person name="Jarju S."/>
            <person name="Secka A."/>
            <person name="Antonio M."/>
            <person name="Oren A."/>
            <person name="Chaudhuri R.R."/>
            <person name="La Ragione R."/>
            <person name="Hildebrand F."/>
            <person name="Pallen M.J."/>
        </authorList>
    </citation>
    <scope>NUCLEOTIDE SEQUENCE</scope>
    <source>
        <strain evidence="3">ChiSxjej5B17-1746</strain>
    </source>
</reference>
<dbReference type="Pfam" id="PF01869">
    <property type="entry name" value="BcrAD_BadFG"/>
    <property type="match status" value="2"/>
</dbReference>